<protein>
    <recommendedName>
        <fullName evidence="9">Fibrinogen C-terminal domain-containing protein</fullName>
    </recommendedName>
</protein>
<accession>A0A9W9Y7Y1</accession>
<comment type="caution">
    <text evidence="10">The sequence shown here is derived from an EMBL/GenBank/DDBJ whole genome shotgun (WGS) entry which is preliminary data.</text>
</comment>
<dbReference type="AlphaFoldDB" id="A0A9W9Y7Y1"/>
<gene>
    <name evidence="10" type="ORF">OS493_035175</name>
</gene>
<keyword evidence="7" id="KW-1015">Disulfide bond</keyword>
<dbReference type="InterPro" id="IPR000885">
    <property type="entry name" value="Fib_collagen_C"/>
</dbReference>
<evidence type="ECO:0000256" key="5">
    <source>
        <dbReference type="ARBA" id="ARBA00022837"/>
    </source>
</evidence>
<dbReference type="GO" id="GO:0005615">
    <property type="term" value="C:extracellular space"/>
    <property type="evidence" value="ECO:0007669"/>
    <property type="project" value="TreeGrafter"/>
</dbReference>
<dbReference type="PANTHER" id="PTHR16146:SF46">
    <property type="entry name" value="INTELECTIN-1A-RELATED"/>
    <property type="match status" value="1"/>
</dbReference>
<keyword evidence="6" id="KW-0176">Collagen</keyword>
<organism evidence="10 11">
    <name type="scientific">Desmophyllum pertusum</name>
    <dbReference type="NCBI Taxonomy" id="174260"/>
    <lineage>
        <taxon>Eukaryota</taxon>
        <taxon>Metazoa</taxon>
        <taxon>Cnidaria</taxon>
        <taxon>Anthozoa</taxon>
        <taxon>Hexacorallia</taxon>
        <taxon>Scleractinia</taxon>
        <taxon>Caryophylliina</taxon>
        <taxon>Caryophylliidae</taxon>
        <taxon>Desmophyllum</taxon>
    </lineage>
</organism>
<feature type="domain" description="Fibrinogen C-terminal" evidence="9">
    <location>
        <begin position="172"/>
        <end position="222"/>
    </location>
</feature>
<evidence type="ECO:0000313" key="11">
    <source>
        <dbReference type="Proteomes" id="UP001163046"/>
    </source>
</evidence>
<evidence type="ECO:0000256" key="3">
    <source>
        <dbReference type="ARBA" id="ARBA00022723"/>
    </source>
</evidence>
<keyword evidence="8" id="KW-0732">Signal</keyword>
<dbReference type="GO" id="GO:0070492">
    <property type="term" value="F:oligosaccharide binding"/>
    <property type="evidence" value="ECO:0007669"/>
    <property type="project" value="TreeGrafter"/>
</dbReference>
<dbReference type="EMBL" id="MU827829">
    <property type="protein sequence ID" value="KAJ7321198.1"/>
    <property type="molecule type" value="Genomic_DNA"/>
</dbReference>
<evidence type="ECO:0000256" key="7">
    <source>
        <dbReference type="ARBA" id="ARBA00023157"/>
    </source>
</evidence>
<dbReference type="Pfam" id="PF01410">
    <property type="entry name" value="COLFI"/>
    <property type="match status" value="1"/>
</dbReference>
<dbReference type="GO" id="GO:0005201">
    <property type="term" value="F:extracellular matrix structural constituent"/>
    <property type="evidence" value="ECO:0007669"/>
    <property type="project" value="InterPro"/>
</dbReference>
<feature type="signal peptide" evidence="8">
    <location>
        <begin position="1"/>
        <end position="24"/>
    </location>
</feature>
<dbReference type="PROSITE" id="PS51406">
    <property type="entry name" value="FIBRINOGEN_C_2"/>
    <property type="match status" value="1"/>
</dbReference>
<keyword evidence="11" id="KW-1185">Reference proteome</keyword>
<evidence type="ECO:0000256" key="6">
    <source>
        <dbReference type="ARBA" id="ARBA00023119"/>
    </source>
</evidence>
<comment type="subcellular location">
    <subcellularLocation>
        <location evidence="1">Secreted</location>
    </subcellularLocation>
</comment>
<evidence type="ECO:0000259" key="9">
    <source>
        <dbReference type="PROSITE" id="PS51406"/>
    </source>
</evidence>
<dbReference type="SUPFAM" id="SSF56496">
    <property type="entry name" value="Fibrinogen C-terminal domain-like"/>
    <property type="match status" value="1"/>
</dbReference>
<dbReference type="NCBIfam" id="NF040941">
    <property type="entry name" value="GGGWT_bact"/>
    <property type="match status" value="1"/>
</dbReference>
<dbReference type="InterPro" id="IPR036056">
    <property type="entry name" value="Fibrinogen-like_C"/>
</dbReference>
<proteinExistence type="predicted"/>
<name>A0A9W9Y7Y1_9CNID</name>
<evidence type="ECO:0000256" key="8">
    <source>
        <dbReference type="SAM" id="SignalP"/>
    </source>
</evidence>
<dbReference type="OrthoDB" id="5971203at2759"/>
<evidence type="ECO:0000256" key="1">
    <source>
        <dbReference type="ARBA" id="ARBA00004613"/>
    </source>
</evidence>
<evidence type="ECO:0000313" key="10">
    <source>
        <dbReference type="EMBL" id="KAJ7321198.1"/>
    </source>
</evidence>
<evidence type="ECO:0000256" key="2">
    <source>
        <dbReference type="ARBA" id="ARBA00022525"/>
    </source>
</evidence>
<reference evidence="10" key="1">
    <citation type="submission" date="2023-01" db="EMBL/GenBank/DDBJ databases">
        <title>Genome assembly of the deep-sea coral Lophelia pertusa.</title>
        <authorList>
            <person name="Herrera S."/>
            <person name="Cordes E."/>
        </authorList>
    </citation>
    <scope>NUCLEOTIDE SEQUENCE</scope>
    <source>
        <strain evidence="10">USNM1676648</strain>
        <tissue evidence="10">Polyp</tissue>
    </source>
</reference>
<dbReference type="GO" id="GO:0046872">
    <property type="term" value="F:metal ion binding"/>
    <property type="evidence" value="ECO:0007669"/>
    <property type="project" value="UniProtKB-KW"/>
</dbReference>
<dbReference type="PANTHER" id="PTHR16146">
    <property type="entry name" value="INTELECTIN"/>
    <property type="match status" value="1"/>
</dbReference>
<dbReference type="Proteomes" id="UP001163046">
    <property type="component" value="Unassembled WGS sequence"/>
</dbReference>
<keyword evidence="2" id="KW-0964">Secreted</keyword>
<keyword evidence="5" id="KW-0106">Calcium</keyword>
<dbReference type="InterPro" id="IPR002181">
    <property type="entry name" value="Fibrinogen_a/b/g_C_dom"/>
</dbReference>
<keyword evidence="4" id="KW-0430">Lectin</keyword>
<feature type="chain" id="PRO_5040858673" description="Fibrinogen C-terminal domain-containing protein" evidence="8">
    <location>
        <begin position="25"/>
        <end position="395"/>
    </location>
</feature>
<keyword evidence="3" id="KW-0479">Metal-binding</keyword>
<dbReference type="Gene3D" id="3.90.215.10">
    <property type="entry name" value="Gamma Fibrinogen, chain A, domain 1"/>
    <property type="match status" value="1"/>
</dbReference>
<dbReference type="GO" id="GO:0005581">
    <property type="term" value="C:collagen trimer"/>
    <property type="evidence" value="ECO:0007669"/>
    <property type="project" value="UniProtKB-KW"/>
</dbReference>
<evidence type="ECO:0000256" key="4">
    <source>
        <dbReference type="ARBA" id="ARBA00022734"/>
    </source>
</evidence>
<dbReference type="InterPro" id="IPR014716">
    <property type="entry name" value="Fibrinogen_a/b/g_C_1"/>
</dbReference>
<sequence length="395" mass="44157">MVNVVAFVYLCLICFASEVQNTHAVYNPCNNYQGLSEDNRAAGYNTLTTKSDKSSYCKKEWYRFTGDAGDKIASIDTTGKCLQSPSCGAKYPGFLRTSHPEGLAPGDHVQGTLCFAKGKNCCYKRATITMMKCQGFWIYELPCPSVNRARYCGNKVRETKPECNVKKLLYGLNKKNAAKSCKDMKQKQKNAESGIYWIDPDGKNPTQAYCDQETDGGGWTLVYSYTFTNFRSFRSSSNAITPRPSWTTYGDIPVSTKAPVSETDYNAMDFNQWKNLGKEFMIKSNINHWIACKEGTGSLVDFRAGSLQCRNIKNVASKCHGFFPDQLIFHTAGNPGGLSVGPDLVRSQSNVRLKEYYYFDGNTRTNWPTHDPCGTNGLNQLTNVANPHGNIYIRE</sequence>